<keyword evidence="4" id="KW-0677">Repeat</keyword>
<name>A0A7S2RNN1_9STRA</name>
<dbReference type="PANTHER" id="PTHR23055:SF178">
    <property type="entry name" value="NEUROCALCIN HOMOLOG"/>
    <property type="match status" value="1"/>
</dbReference>
<dbReference type="PANTHER" id="PTHR23055">
    <property type="entry name" value="CALCIUM BINDING PROTEINS"/>
    <property type="match status" value="1"/>
</dbReference>
<dbReference type="InterPro" id="IPR002048">
    <property type="entry name" value="EF_hand_dom"/>
</dbReference>
<keyword evidence="3" id="KW-0479">Metal-binding</keyword>
<feature type="domain" description="EF-hand" evidence="6">
    <location>
        <begin position="146"/>
        <end position="181"/>
    </location>
</feature>
<evidence type="ECO:0000256" key="3">
    <source>
        <dbReference type="ARBA" id="ARBA00022723"/>
    </source>
</evidence>
<organism evidence="7">
    <name type="scientific">Mucochytrium quahogii</name>
    <dbReference type="NCBI Taxonomy" id="96639"/>
    <lineage>
        <taxon>Eukaryota</taxon>
        <taxon>Sar</taxon>
        <taxon>Stramenopiles</taxon>
        <taxon>Bigyra</taxon>
        <taxon>Labyrinthulomycetes</taxon>
        <taxon>Thraustochytrida</taxon>
        <taxon>Thraustochytriidae</taxon>
        <taxon>Mucochytrium</taxon>
    </lineage>
</organism>
<feature type="domain" description="EF-hand" evidence="6">
    <location>
        <begin position="691"/>
        <end position="726"/>
    </location>
</feature>
<dbReference type="SMART" id="SM00054">
    <property type="entry name" value="EFh"/>
    <property type="match status" value="3"/>
</dbReference>
<accession>A0A7S2RNN1</accession>
<reference evidence="7" key="1">
    <citation type="submission" date="2021-01" db="EMBL/GenBank/DDBJ databases">
        <authorList>
            <person name="Corre E."/>
            <person name="Pelletier E."/>
            <person name="Niang G."/>
            <person name="Scheremetjew M."/>
            <person name="Finn R."/>
            <person name="Kale V."/>
            <person name="Holt S."/>
            <person name="Cochrane G."/>
            <person name="Meng A."/>
            <person name="Brown T."/>
            <person name="Cohen L."/>
        </authorList>
    </citation>
    <scope>NUCLEOTIDE SEQUENCE</scope>
    <source>
        <strain evidence="7">NY070348D</strain>
    </source>
</reference>
<evidence type="ECO:0000256" key="2">
    <source>
        <dbReference type="ARBA" id="ARBA00022707"/>
    </source>
</evidence>
<dbReference type="Gene3D" id="1.10.238.10">
    <property type="entry name" value="EF-hand"/>
    <property type="match status" value="5"/>
</dbReference>
<dbReference type="InterPro" id="IPR028846">
    <property type="entry name" value="Recoverin"/>
</dbReference>
<evidence type="ECO:0000256" key="1">
    <source>
        <dbReference type="ARBA" id="ARBA00006049"/>
    </source>
</evidence>
<keyword evidence="2" id="KW-0519">Myristate</keyword>
<sequence length="1283" mass="143949">MGGLADSFRDFPSFDEEVVRKTMGGQAKRKHVTFYLVGSQTILMSLADLRGLRLVLRALKALQMSAADIVNLFYSFYPTGVNYLTKDLFDQIVEKGLCPPGIGTERESKRIHQLYSRVFYSFDSNGEGRVLFRDILGAILCLSPDSQMDKFVFQFKLYDSNGDGCINRDQAFNLISSLLVLLLSFNHGVSLLPSRYIYSIVGETSVAILQSLLQTVDDVGAISIEEFVAWYEEIGSAFMPWAEILSKEQCVDRLMDWIRAPVEDSVCTEDEDYSDGDLRTDDEEGISVLETSVEDIPVEDFRSPGTPPDSVTPVFQYSMYDGEQLVFTPMDVELLELILNTTKLGLAPVQNVHEIFMDEVNDANYQTNALPKPVFDKCIRNLVPRERLEHSEQRYLSYTFSAFFYAFDREKKEYAPFDEFITGFSLLLGGDRVTKMLLSFPHFSRNSSGTLDSNGMTRFIRAYLTMLFALQKDAQKLKAGDIYGTIDKTAAGVTRRMYDFHENADSDTISFEEFETWYDAEGVEVAPWLQLLELKNWPVDVALCEQATEASSYNGSAIAESFRYGGSEDGTELGRDGLIFQIPLTQDADILLEFRDSDDLALHNLLRSSRLDEVDPDEIQAALLRESRGSDITISLQGFLSCIKDLINVGQDWHNIESMLTNFFSLYDPNDVDRASTVGIACGISLLAGGNKSDKLALGFALFDQDRDGFLLSKELEKFLYSLLLGLFGLTNKMNSLDTDTICWMAERSAQEATEQLVNDVFVSSTGKGGCMISFDDFAQWYADGGYDVIPWIELFDLSKWPMGNCATFDLHPGLRLTLSKEDNALVQLMSKRSSFGSCSPQEMKELFEHYAVKYKGQALILSEFEQLLSSQLDPADSECWGAFMSIFKTFELWDPEQVPLSKLLCGMLIFAEGKKSNKLGAAFYAFDTDSDGSLTRGQLHSFFMSFLLGLLAASELGDSNEGSIGIDLDDVHVICECVVDLTAKVLTQSASLRENTDLISFSEFAAWYSKDGFNVIPWLELLDLTKWPRVLRLPADSTSDATGGEKGLETNGDDPVFVFDLTKGGKTLRIIDRDVEHLTRLISLSRFSQIPPDDLKEHFNNASVSRNGEKFLPKTGLDEVLRRLVPGSKLNDDDKRFLSLTFSSLYLAFDRDGNRLVPFSDICSGLLVLGKGSKSDKLALAWGLFGDTKTNKMNKANFSRYLASFLTIFFALSEEVCEGLPAKEGWDIVDQSISEFSEQVYEDLELSPRDTISFEDFATWYTEGGHEIIPWLELLCLDKWST</sequence>
<evidence type="ECO:0000259" key="6">
    <source>
        <dbReference type="PROSITE" id="PS50222"/>
    </source>
</evidence>
<dbReference type="SUPFAM" id="SSF47473">
    <property type="entry name" value="EF-hand"/>
    <property type="match status" value="5"/>
</dbReference>
<evidence type="ECO:0000256" key="4">
    <source>
        <dbReference type="ARBA" id="ARBA00022737"/>
    </source>
</evidence>
<evidence type="ECO:0000256" key="5">
    <source>
        <dbReference type="ARBA" id="ARBA00023288"/>
    </source>
</evidence>
<comment type="similarity">
    <text evidence="1">Belongs to the recoverin family.</text>
</comment>
<protein>
    <recommendedName>
        <fullName evidence="6">EF-hand domain-containing protein</fullName>
    </recommendedName>
</protein>
<keyword evidence="5" id="KW-0449">Lipoprotein</keyword>
<feature type="domain" description="EF-hand" evidence="6">
    <location>
        <begin position="915"/>
        <end position="950"/>
    </location>
</feature>
<evidence type="ECO:0000313" key="7">
    <source>
        <dbReference type="EMBL" id="CAD9675281.1"/>
    </source>
</evidence>
<dbReference type="GO" id="GO:0005509">
    <property type="term" value="F:calcium ion binding"/>
    <property type="evidence" value="ECO:0007669"/>
    <property type="project" value="InterPro"/>
</dbReference>
<gene>
    <name evidence="7" type="ORF">QSP1433_LOCUS5009</name>
</gene>
<dbReference type="EMBL" id="HBHK01008093">
    <property type="protein sequence ID" value="CAD9675281.1"/>
    <property type="molecule type" value="Transcribed_RNA"/>
</dbReference>
<proteinExistence type="inferred from homology"/>
<dbReference type="InterPro" id="IPR011992">
    <property type="entry name" value="EF-hand-dom_pair"/>
</dbReference>
<dbReference type="PROSITE" id="PS50222">
    <property type="entry name" value="EF_HAND_2"/>
    <property type="match status" value="3"/>
</dbReference>